<gene>
    <name evidence="2" type="ORF">ACJDUH_03350</name>
</gene>
<evidence type="ECO:0000256" key="1">
    <source>
        <dbReference type="SAM" id="Phobius"/>
    </source>
</evidence>
<evidence type="ECO:0000313" key="3">
    <source>
        <dbReference type="Proteomes" id="UP001623661"/>
    </source>
</evidence>
<dbReference type="InterPro" id="IPR010387">
    <property type="entry name" value="QueT"/>
</dbReference>
<name>A0ABW8TR67_9CLOT</name>
<organism evidence="2 3">
    <name type="scientific">Candidatus Clostridium radicumherbarum</name>
    <dbReference type="NCBI Taxonomy" id="3381662"/>
    <lineage>
        <taxon>Bacteria</taxon>
        <taxon>Bacillati</taxon>
        <taxon>Bacillota</taxon>
        <taxon>Clostridia</taxon>
        <taxon>Eubacteriales</taxon>
        <taxon>Clostridiaceae</taxon>
        <taxon>Clostridium</taxon>
    </lineage>
</organism>
<keyword evidence="3" id="KW-1185">Reference proteome</keyword>
<dbReference type="PANTHER" id="PTHR40044:SF1">
    <property type="entry name" value="INTEGRAL MEMBRANE PROTEIN"/>
    <property type="match status" value="1"/>
</dbReference>
<dbReference type="PANTHER" id="PTHR40044">
    <property type="entry name" value="INTEGRAL MEMBRANE PROTEIN-RELATED"/>
    <property type="match status" value="1"/>
</dbReference>
<feature type="transmembrane region" description="Helical" evidence="1">
    <location>
        <begin position="134"/>
        <end position="156"/>
    </location>
</feature>
<keyword evidence="1" id="KW-1133">Transmembrane helix</keyword>
<proteinExistence type="predicted"/>
<sequence length="164" mass="18406">MINKQNLASNYTLTRKLTLSGLVMALYIIIMYYTQSFSFGQYQIRLATSLYSLSYIFPFLILPLGLSNMLSNILMGGFGIPDMLGGLAVGIITSTSIYLIKKFNLNEWLIAIPIIIFPGLVVPIWLSFFLKLPYSVLAVSITIGQIIPSIIGILLIKRFKKVFR</sequence>
<feature type="transmembrane region" description="Helical" evidence="1">
    <location>
        <begin position="78"/>
        <end position="100"/>
    </location>
</feature>
<feature type="transmembrane region" description="Helical" evidence="1">
    <location>
        <begin position="17"/>
        <end position="34"/>
    </location>
</feature>
<feature type="transmembrane region" description="Helical" evidence="1">
    <location>
        <begin position="107"/>
        <end position="128"/>
    </location>
</feature>
<keyword evidence="1" id="KW-0472">Membrane</keyword>
<evidence type="ECO:0000313" key="2">
    <source>
        <dbReference type="EMBL" id="MFL0267128.1"/>
    </source>
</evidence>
<keyword evidence="1" id="KW-0812">Transmembrane</keyword>
<accession>A0ABW8TR67</accession>
<dbReference type="Proteomes" id="UP001623661">
    <property type="component" value="Unassembled WGS sequence"/>
</dbReference>
<dbReference type="RefSeq" id="WP_406763736.1">
    <property type="nucleotide sequence ID" value="NZ_JBJHZY010000001.1"/>
</dbReference>
<comment type="caution">
    <text evidence="2">The sequence shown here is derived from an EMBL/GenBank/DDBJ whole genome shotgun (WGS) entry which is preliminary data.</text>
</comment>
<protein>
    <submittedName>
        <fullName evidence="2">QueT transporter family protein</fullName>
    </submittedName>
</protein>
<dbReference type="Pfam" id="PF06177">
    <property type="entry name" value="QueT"/>
    <property type="match status" value="1"/>
</dbReference>
<reference evidence="2 3" key="1">
    <citation type="submission" date="2024-11" db="EMBL/GenBank/DDBJ databases">
        <authorList>
            <person name="Heng Y.C."/>
            <person name="Lim A.C.H."/>
            <person name="Lee J.K.Y."/>
            <person name="Kittelmann S."/>
        </authorList>
    </citation>
    <scope>NUCLEOTIDE SEQUENCE [LARGE SCALE GENOMIC DNA]</scope>
    <source>
        <strain evidence="2 3">WILCCON 0202</strain>
    </source>
</reference>
<dbReference type="EMBL" id="JBJHZY010000001">
    <property type="protein sequence ID" value="MFL0267128.1"/>
    <property type="molecule type" value="Genomic_DNA"/>
</dbReference>
<feature type="transmembrane region" description="Helical" evidence="1">
    <location>
        <begin position="46"/>
        <end position="66"/>
    </location>
</feature>